<reference evidence="25" key="2">
    <citation type="submission" date="2020-08" db="EMBL/GenBank/DDBJ databases">
        <title>Plant Genome Project.</title>
        <authorList>
            <person name="Zhang R.-G."/>
        </authorList>
    </citation>
    <scope>NUCLEOTIDE SEQUENCE</scope>
    <source>
        <strain evidence="25">Huo1</strain>
        <tissue evidence="25">Leaf</tissue>
    </source>
</reference>
<protein>
    <recommendedName>
        <fullName evidence="27">RING-type E3 ubiquitin transferase</fullName>
    </recommendedName>
</protein>
<dbReference type="InterPro" id="IPR058678">
    <property type="entry name" value="ARM_PUB"/>
</dbReference>
<dbReference type="InterPro" id="IPR016024">
    <property type="entry name" value="ARM-type_fold"/>
</dbReference>
<evidence type="ECO:0000256" key="15">
    <source>
        <dbReference type="ARBA" id="ARBA00022989"/>
    </source>
</evidence>
<comment type="subcellular location">
    <subcellularLocation>
        <location evidence="2">Membrane</location>
        <topology evidence="2">Single-pass type I membrane protein</topology>
    </subcellularLocation>
</comment>
<comment type="pathway">
    <text evidence="3">Protein modification; protein ubiquitination.</text>
</comment>
<keyword evidence="10" id="KW-0677">Repeat</keyword>
<keyword evidence="26" id="KW-1185">Reference proteome</keyword>
<dbReference type="AlphaFoldDB" id="A0A8X8ZLV0"/>
<feature type="chain" id="PRO_5036502662" description="RING-type E3 ubiquitin transferase" evidence="22">
    <location>
        <begin position="28"/>
        <end position="959"/>
    </location>
</feature>
<feature type="signal peptide" evidence="22">
    <location>
        <begin position="1"/>
        <end position="27"/>
    </location>
</feature>
<keyword evidence="6" id="KW-0433">Leucine-rich repeat</keyword>
<evidence type="ECO:0000256" key="2">
    <source>
        <dbReference type="ARBA" id="ARBA00004479"/>
    </source>
</evidence>
<evidence type="ECO:0000256" key="13">
    <source>
        <dbReference type="ARBA" id="ARBA00022786"/>
    </source>
</evidence>
<evidence type="ECO:0000256" key="11">
    <source>
        <dbReference type="ARBA" id="ARBA00022741"/>
    </source>
</evidence>
<evidence type="ECO:0000256" key="8">
    <source>
        <dbReference type="ARBA" id="ARBA00022692"/>
    </source>
</evidence>
<evidence type="ECO:0000256" key="6">
    <source>
        <dbReference type="ARBA" id="ARBA00022614"/>
    </source>
</evidence>
<evidence type="ECO:0000256" key="14">
    <source>
        <dbReference type="ARBA" id="ARBA00022840"/>
    </source>
</evidence>
<dbReference type="Pfam" id="PF00069">
    <property type="entry name" value="Pkinase"/>
    <property type="match status" value="1"/>
</dbReference>
<evidence type="ECO:0000256" key="3">
    <source>
        <dbReference type="ARBA" id="ARBA00004906"/>
    </source>
</evidence>
<evidence type="ECO:0000256" key="16">
    <source>
        <dbReference type="ARBA" id="ARBA00023136"/>
    </source>
</evidence>
<dbReference type="GO" id="GO:0016020">
    <property type="term" value="C:membrane"/>
    <property type="evidence" value="ECO:0007669"/>
    <property type="project" value="UniProtKB-SubCell"/>
</dbReference>
<dbReference type="Gene3D" id="1.10.510.10">
    <property type="entry name" value="Transferase(Phosphotransferase) domain 1"/>
    <property type="match status" value="1"/>
</dbReference>
<dbReference type="PROSITE" id="PS51698">
    <property type="entry name" value="U_BOX"/>
    <property type="match status" value="1"/>
</dbReference>
<dbReference type="Pfam" id="PF08263">
    <property type="entry name" value="LRRNT_2"/>
    <property type="match status" value="1"/>
</dbReference>
<dbReference type="InterPro" id="IPR011009">
    <property type="entry name" value="Kinase-like_dom_sf"/>
</dbReference>
<organism evidence="25">
    <name type="scientific">Salvia splendens</name>
    <name type="common">Scarlet sage</name>
    <dbReference type="NCBI Taxonomy" id="180675"/>
    <lineage>
        <taxon>Eukaryota</taxon>
        <taxon>Viridiplantae</taxon>
        <taxon>Streptophyta</taxon>
        <taxon>Embryophyta</taxon>
        <taxon>Tracheophyta</taxon>
        <taxon>Spermatophyta</taxon>
        <taxon>Magnoliopsida</taxon>
        <taxon>eudicotyledons</taxon>
        <taxon>Gunneridae</taxon>
        <taxon>Pentapetalae</taxon>
        <taxon>asterids</taxon>
        <taxon>lamiids</taxon>
        <taxon>Lamiales</taxon>
        <taxon>Lamiaceae</taxon>
        <taxon>Nepetoideae</taxon>
        <taxon>Mentheae</taxon>
        <taxon>Salviinae</taxon>
        <taxon>Salvia</taxon>
        <taxon>Salvia subgen. Calosphace</taxon>
        <taxon>core Calosphace</taxon>
    </lineage>
</organism>
<evidence type="ECO:0008006" key="27">
    <source>
        <dbReference type="Google" id="ProtNLM"/>
    </source>
</evidence>
<comment type="similarity">
    <text evidence="4">Belongs to the protein kinase superfamily. Ser/Thr protein kinase family.</text>
</comment>
<dbReference type="GO" id="GO:0016567">
    <property type="term" value="P:protein ubiquitination"/>
    <property type="evidence" value="ECO:0007669"/>
    <property type="project" value="InterPro"/>
</dbReference>
<evidence type="ECO:0000259" key="24">
    <source>
        <dbReference type="PROSITE" id="PS51698"/>
    </source>
</evidence>
<dbReference type="GO" id="GO:0061630">
    <property type="term" value="F:ubiquitin protein ligase activity"/>
    <property type="evidence" value="ECO:0007669"/>
    <property type="project" value="UniProtKB-EC"/>
</dbReference>
<feature type="binding site" evidence="21">
    <location>
        <position position="323"/>
    </location>
    <ligand>
        <name>ATP</name>
        <dbReference type="ChEBI" id="CHEBI:30616"/>
    </ligand>
</feature>
<keyword evidence="14 21" id="KW-0067">ATP-binding</keyword>
<dbReference type="SMART" id="SM00504">
    <property type="entry name" value="Ubox"/>
    <property type="match status" value="1"/>
</dbReference>
<dbReference type="Pfam" id="PF04564">
    <property type="entry name" value="U-box"/>
    <property type="match status" value="1"/>
</dbReference>
<sequence>MAEGLPNLSLKLFIKFVLLLLLPLCYCATNQPDIEGEALIDILEALNDSSHRIRDWDRHFVSPCFSWSHVTCRNGSVVTLSLPSNGFTGILSPSIAKLQFLVSLDLQHNNLSGTLPESLSSLSHLQILNLADNKFNGSIPSSWGQFSDLKHLVVRGNQLSGSLTESLTNITGLLEIDVSSNDLTGNVPQQLFSLPTFNFTATHLTCGSNLKQPCVSTSSIPVTKRKSKVQVVVTAASIGAFSLLLLGAIVGYRSRRVTKLKDVFVDVEGHDSSEIQLGQIKRFSVREMQLATDNFSESNVIGQGGYGKVYRGVLTDDTRVAVKRLMDYRSPGELKAGEKGLDWGARKRIAFGTAHGLEYLHEHCNPKIIHRDMKAANILLDEDLEPVLGDFGLAKLMDTKVTHVTTQIRGTMGHIAPEYLSTGKSSEKTDVFGYGITLLELVTGQRAIDLSRLDEEEDVLLLDHIKKVVREKGVEGIVDEKLRSYNRVEAERIVQVAMLCTQSMPEDRPKMAEVVRMLQGIGLAERWAEWEQNEQLRIQQNSPMPHNFMWAEDSAHDQQAIQLSQPRCLMFGARRYHMKCEEISIPPYFRCPISLDLFEDPVTLWTGQTYDRSCIERWLAAGNSTCPVTMQKLVDSSMVPNHTLRHLIQEWLHSHGYSLDDWAHPVARIKQIIESDEFDSETKITALEDLHSLSQDLPHKNSCLISLGFFEILVFQIFKNVGRSGSLKHVEKALSSALNLMPFSELGCLNILKQDDNYAVMLSLLEESTVFIKNGLCLVIEAISREIKMKPLREKLGNSDRIVRAIVDMVRQRESEEAIRAVSALSLLESNRGNIVRHGAVEGLVACLSSAEAQRRSTAVGAIEKLVAERSGREAVVNHPWGLRGVVKMVFRVCEHEGSESAVNTLLVLCAESEGARERAIGEGVLTQLLLLLQSQTGSRTKAKARLLLKLLRSKSSVL</sequence>
<dbReference type="PANTHER" id="PTHR48006:SF102">
    <property type="entry name" value="LEUCINE-RICH REPEAT-CONTAINING PROTEIN DDB_G0281931-RELATED"/>
    <property type="match status" value="1"/>
</dbReference>
<evidence type="ECO:0000256" key="12">
    <source>
        <dbReference type="ARBA" id="ARBA00022777"/>
    </source>
</evidence>
<evidence type="ECO:0000256" key="18">
    <source>
        <dbReference type="ARBA" id="ARBA00023180"/>
    </source>
</evidence>
<dbReference type="EMBL" id="PNBA02000010">
    <property type="protein sequence ID" value="KAG6410132.1"/>
    <property type="molecule type" value="Genomic_DNA"/>
</dbReference>
<dbReference type="Pfam" id="PF00560">
    <property type="entry name" value="LRR_1"/>
    <property type="match status" value="2"/>
</dbReference>
<dbReference type="PROSITE" id="PS50011">
    <property type="entry name" value="PROTEIN_KINASE_DOM"/>
    <property type="match status" value="1"/>
</dbReference>
<keyword evidence="16" id="KW-0472">Membrane</keyword>
<dbReference type="SMART" id="SM00220">
    <property type="entry name" value="S_TKc"/>
    <property type="match status" value="1"/>
</dbReference>
<evidence type="ECO:0000313" key="26">
    <source>
        <dbReference type="Proteomes" id="UP000298416"/>
    </source>
</evidence>
<evidence type="ECO:0000256" key="19">
    <source>
        <dbReference type="ARBA" id="ARBA00047899"/>
    </source>
</evidence>
<gene>
    <name evidence="25" type="ORF">SASPL_128182</name>
</gene>
<dbReference type="SUPFAM" id="SSF52058">
    <property type="entry name" value="L domain-like"/>
    <property type="match status" value="1"/>
</dbReference>
<dbReference type="Gene3D" id="3.80.10.10">
    <property type="entry name" value="Ribonuclease Inhibitor"/>
    <property type="match status" value="1"/>
</dbReference>
<feature type="domain" description="Protein kinase" evidence="23">
    <location>
        <begin position="230"/>
        <end position="528"/>
    </location>
</feature>
<keyword evidence="13" id="KW-0833">Ubl conjugation pathway</keyword>
<dbReference type="SUPFAM" id="SSF56112">
    <property type="entry name" value="Protein kinase-like (PK-like)"/>
    <property type="match status" value="1"/>
</dbReference>
<keyword evidence="7" id="KW-0808">Transferase</keyword>
<dbReference type="FunFam" id="3.30.200.20:FF:000015">
    <property type="entry name" value="Somatic embryogenesis receptor kinase 1"/>
    <property type="match status" value="1"/>
</dbReference>
<evidence type="ECO:0000313" key="25">
    <source>
        <dbReference type="EMBL" id="KAG6410132.1"/>
    </source>
</evidence>
<evidence type="ECO:0000256" key="7">
    <source>
        <dbReference type="ARBA" id="ARBA00022679"/>
    </source>
</evidence>
<reference evidence="25" key="1">
    <citation type="submission" date="2018-01" db="EMBL/GenBank/DDBJ databases">
        <authorList>
            <person name="Mao J.F."/>
        </authorList>
    </citation>
    <scope>NUCLEOTIDE SEQUENCE</scope>
    <source>
        <strain evidence="25">Huo1</strain>
        <tissue evidence="25">Leaf</tissue>
    </source>
</reference>
<dbReference type="InterPro" id="IPR045210">
    <property type="entry name" value="RING-Ubox_PUB"/>
</dbReference>
<keyword evidence="17" id="KW-0675">Receptor</keyword>
<comment type="caution">
    <text evidence="25">The sequence shown here is derived from an EMBL/GenBank/DDBJ whole genome shotgun (WGS) entry which is preliminary data.</text>
</comment>
<dbReference type="PANTHER" id="PTHR48006">
    <property type="entry name" value="LEUCINE-RICH REPEAT-CONTAINING PROTEIN DDB_G0281931-RELATED"/>
    <property type="match status" value="1"/>
</dbReference>
<evidence type="ECO:0000256" key="20">
    <source>
        <dbReference type="ARBA" id="ARBA00048679"/>
    </source>
</evidence>
<comment type="catalytic activity">
    <reaction evidence="20">
        <text>L-seryl-[protein] + ATP = O-phospho-L-seryl-[protein] + ADP + H(+)</text>
        <dbReference type="Rhea" id="RHEA:17989"/>
        <dbReference type="Rhea" id="RHEA-COMP:9863"/>
        <dbReference type="Rhea" id="RHEA-COMP:11604"/>
        <dbReference type="ChEBI" id="CHEBI:15378"/>
        <dbReference type="ChEBI" id="CHEBI:29999"/>
        <dbReference type="ChEBI" id="CHEBI:30616"/>
        <dbReference type="ChEBI" id="CHEBI:83421"/>
        <dbReference type="ChEBI" id="CHEBI:456216"/>
        <dbReference type="EC" id="2.7.11.1"/>
    </reaction>
</comment>
<evidence type="ECO:0000256" key="1">
    <source>
        <dbReference type="ARBA" id="ARBA00000900"/>
    </source>
</evidence>
<dbReference type="SUPFAM" id="SSF48371">
    <property type="entry name" value="ARM repeat"/>
    <property type="match status" value="1"/>
</dbReference>
<keyword evidence="15" id="KW-1133">Transmembrane helix</keyword>
<dbReference type="SUPFAM" id="SSF57850">
    <property type="entry name" value="RING/U-box"/>
    <property type="match status" value="1"/>
</dbReference>
<dbReference type="InterPro" id="IPR000719">
    <property type="entry name" value="Prot_kinase_dom"/>
</dbReference>
<evidence type="ECO:0000256" key="4">
    <source>
        <dbReference type="ARBA" id="ARBA00008684"/>
    </source>
</evidence>
<dbReference type="InterPro" id="IPR017441">
    <property type="entry name" value="Protein_kinase_ATP_BS"/>
</dbReference>
<evidence type="ECO:0000256" key="10">
    <source>
        <dbReference type="ARBA" id="ARBA00022737"/>
    </source>
</evidence>
<dbReference type="GO" id="GO:0005524">
    <property type="term" value="F:ATP binding"/>
    <property type="evidence" value="ECO:0007669"/>
    <property type="project" value="UniProtKB-UniRule"/>
</dbReference>
<keyword evidence="9 22" id="KW-0732">Signal</keyword>
<evidence type="ECO:0000256" key="21">
    <source>
        <dbReference type="PROSITE-ProRule" id="PRU10141"/>
    </source>
</evidence>
<dbReference type="FunFam" id="1.10.510.10:FF:000016">
    <property type="entry name" value="Somatic embryogenesis receptor-like kinase 1"/>
    <property type="match status" value="1"/>
</dbReference>
<dbReference type="Pfam" id="PF25598">
    <property type="entry name" value="ARM_PUB"/>
    <property type="match status" value="1"/>
</dbReference>
<name>A0A8X8ZLV0_SALSN</name>
<dbReference type="InterPro" id="IPR032675">
    <property type="entry name" value="LRR_dom_sf"/>
</dbReference>
<dbReference type="Gene3D" id="3.30.200.20">
    <property type="entry name" value="Phosphorylase Kinase, domain 1"/>
    <property type="match status" value="1"/>
</dbReference>
<keyword evidence="11 21" id="KW-0547">Nucleotide-binding</keyword>
<evidence type="ECO:0000259" key="23">
    <source>
        <dbReference type="PROSITE" id="PS50011"/>
    </source>
</evidence>
<comment type="catalytic activity">
    <reaction evidence="1">
        <text>S-ubiquitinyl-[E2 ubiquitin-conjugating enzyme]-L-cysteine + [acceptor protein]-L-lysine = [E2 ubiquitin-conjugating enzyme]-L-cysteine + N(6)-ubiquitinyl-[acceptor protein]-L-lysine.</text>
        <dbReference type="EC" id="2.3.2.27"/>
    </reaction>
</comment>
<proteinExistence type="inferred from homology"/>
<keyword evidence="18" id="KW-0325">Glycoprotein</keyword>
<dbReference type="InterPro" id="IPR013210">
    <property type="entry name" value="LRR_N_plant-typ"/>
</dbReference>
<dbReference type="CDD" id="cd16664">
    <property type="entry name" value="RING-Ubox_PUB"/>
    <property type="match status" value="1"/>
</dbReference>
<dbReference type="Gene3D" id="1.25.10.10">
    <property type="entry name" value="Leucine-rich Repeat Variant"/>
    <property type="match status" value="1"/>
</dbReference>
<dbReference type="Proteomes" id="UP000298416">
    <property type="component" value="Unassembled WGS sequence"/>
</dbReference>
<evidence type="ECO:0000256" key="5">
    <source>
        <dbReference type="ARBA" id="ARBA00022527"/>
    </source>
</evidence>
<evidence type="ECO:0000256" key="22">
    <source>
        <dbReference type="SAM" id="SignalP"/>
    </source>
</evidence>
<accession>A0A8X8ZLV0</accession>
<dbReference type="PROSITE" id="PS00108">
    <property type="entry name" value="PROTEIN_KINASE_ST"/>
    <property type="match status" value="1"/>
</dbReference>
<dbReference type="InterPro" id="IPR013083">
    <property type="entry name" value="Znf_RING/FYVE/PHD"/>
</dbReference>
<dbReference type="FunFam" id="3.30.40.10:FF:000442">
    <property type="entry name" value="RING-type E3 ubiquitin transferase"/>
    <property type="match status" value="1"/>
</dbReference>
<feature type="domain" description="U-box" evidence="24">
    <location>
        <begin position="584"/>
        <end position="658"/>
    </location>
</feature>
<evidence type="ECO:0000256" key="17">
    <source>
        <dbReference type="ARBA" id="ARBA00023170"/>
    </source>
</evidence>
<keyword evidence="8" id="KW-0812">Transmembrane</keyword>
<dbReference type="InterPro" id="IPR011989">
    <property type="entry name" value="ARM-like"/>
</dbReference>
<dbReference type="InterPro" id="IPR001611">
    <property type="entry name" value="Leu-rich_rpt"/>
</dbReference>
<dbReference type="FunFam" id="3.80.10.10:FF:000400">
    <property type="entry name" value="Nuclear pore complex protein NUP107"/>
    <property type="match status" value="1"/>
</dbReference>
<dbReference type="Gene3D" id="3.30.40.10">
    <property type="entry name" value="Zinc/RING finger domain, C3HC4 (zinc finger)"/>
    <property type="match status" value="1"/>
</dbReference>
<keyword evidence="12" id="KW-0418">Kinase</keyword>
<dbReference type="InterPro" id="IPR008271">
    <property type="entry name" value="Ser/Thr_kinase_AS"/>
</dbReference>
<keyword evidence="5" id="KW-0723">Serine/threonine-protein kinase</keyword>
<dbReference type="InterPro" id="IPR051824">
    <property type="entry name" value="LRR_Rcpt-Like_S/T_Kinase"/>
</dbReference>
<dbReference type="GO" id="GO:0004674">
    <property type="term" value="F:protein serine/threonine kinase activity"/>
    <property type="evidence" value="ECO:0007669"/>
    <property type="project" value="UniProtKB-KW"/>
</dbReference>
<comment type="catalytic activity">
    <reaction evidence="19">
        <text>L-threonyl-[protein] + ATP = O-phospho-L-threonyl-[protein] + ADP + H(+)</text>
        <dbReference type="Rhea" id="RHEA:46608"/>
        <dbReference type="Rhea" id="RHEA-COMP:11060"/>
        <dbReference type="Rhea" id="RHEA-COMP:11605"/>
        <dbReference type="ChEBI" id="CHEBI:15378"/>
        <dbReference type="ChEBI" id="CHEBI:30013"/>
        <dbReference type="ChEBI" id="CHEBI:30616"/>
        <dbReference type="ChEBI" id="CHEBI:61977"/>
        <dbReference type="ChEBI" id="CHEBI:456216"/>
        <dbReference type="EC" id="2.7.11.1"/>
    </reaction>
</comment>
<evidence type="ECO:0000256" key="9">
    <source>
        <dbReference type="ARBA" id="ARBA00022729"/>
    </source>
</evidence>
<dbReference type="PROSITE" id="PS00107">
    <property type="entry name" value="PROTEIN_KINASE_ATP"/>
    <property type="match status" value="1"/>
</dbReference>
<dbReference type="InterPro" id="IPR003613">
    <property type="entry name" value="Ubox_domain"/>
</dbReference>